<dbReference type="InterPro" id="IPR012340">
    <property type="entry name" value="NA-bd_OB-fold"/>
</dbReference>
<dbReference type="Gene3D" id="2.40.50.140">
    <property type="entry name" value="Nucleic acid-binding proteins"/>
    <property type="match status" value="1"/>
</dbReference>
<dbReference type="Pfam" id="PF17912">
    <property type="entry name" value="OB_MalK"/>
    <property type="match status" value="1"/>
</dbReference>
<dbReference type="InterPro" id="IPR047641">
    <property type="entry name" value="ABC_transpr_MalK/UgpC-like"/>
</dbReference>
<dbReference type="Proteomes" id="UP000038802">
    <property type="component" value="Unassembled WGS sequence"/>
</dbReference>
<dbReference type="GO" id="GO:0016887">
    <property type="term" value="F:ATP hydrolysis activity"/>
    <property type="evidence" value="ECO:0007669"/>
    <property type="project" value="InterPro"/>
</dbReference>
<gene>
    <name evidence="2" type="primary">ugpC_2</name>
    <name evidence="2" type="ORF">ERS007703_05123</name>
</gene>
<evidence type="ECO:0000313" key="3">
    <source>
        <dbReference type="Proteomes" id="UP000038802"/>
    </source>
</evidence>
<dbReference type="GO" id="GO:0005524">
    <property type="term" value="F:ATP binding"/>
    <property type="evidence" value="ECO:0007669"/>
    <property type="project" value="UniProtKB-KW"/>
</dbReference>
<feature type="domain" description="MalK-like OB fold" evidence="1">
    <location>
        <begin position="79"/>
        <end position="119"/>
    </location>
</feature>
<dbReference type="EMBL" id="CSAE01001163">
    <property type="protein sequence ID" value="COX35851.1"/>
    <property type="molecule type" value="Genomic_DNA"/>
</dbReference>
<proteinExistence type="predicted"/>
<dbReference type="InterPro" id="IPR027417">
    <property type="entry name" value="P-loop_NTPase"/>
</dbReference>
<dbReference type="SUPFAM" id="SSF52540">
    <property type="entry name" value="P-loop containing nucleoside triphosphate hydrolases"/>
    <property type="match status" value="1"/>
</dbReference>
<dbReference type="AlphaFoldDB" id="A0A0U0TBB6"/>
<evidence type="ECO:0000313" key="2">
    <source>
        <dbReference type="EMBL" id="COX35851.1"/>
    </source>
</evidence>
<dbReference type="InterPro" id="IPR008995">
    <property type="entry name" value="Mo/tungstate-bd_C_term_dom"/>
</dbReference>
<keyword evidence="2" id="KW-0378">Hydrolase</keyword>
<keyword evidence="2" id="KW-0067">ATP-binding</keyword>
<dbReference type="STRING" id="115862.BBG46_14775"/>
<sequence length="202" mass="22140">MDEPLSNLDAKLRVSTRSQISGLQRRLGTTTVYVTHDQVEAMTMGDRVAVLKDGVLQQVDTPRALYDDPVNTFVATFIGAPAMNLIDAAVAHGVVRAPDLAIPVPDPAAERVLVGVRPESWDVASIGTPGSLTVHVELVEELGFESFVYATPVDQRGWSSRAPRIVFRTDRRTAVRVGESLAIVPHSQEVRLFNSRTETRLR</sequence>
<organism evidence="2 3">
    <name type="scientific">Mycobacterium tuberculosis</name>
    <dbReference type="NCBI Taxonomy" id="1773"/>
    <lineage>
        <taxon>Bacteria</taxon>
        <taxon>Bacillati</taxon>
        <taxon>Actinomycetota</taxon>
        <taxon>Actinomycetes</taxon>
        <taxon>Mycobacteriales</taxon>
        <taxon>Mycobacteriaceae</taxon>
        <taxon>Mycobacterium</taxon>
        <taxon>Mycobacterium tuberculosis complex</taxon>
    </lineage>
</organism>
<dbReference type="GO" id="GO:0055052">
    <property type="term" value="C:ATP-binding cassette (ABC) transporter complex, substrate-binding subunit-containing"/>
    <property type="evidence" value="ECO:0007669"/>
    <property type="project" value="TreeGrafter"/>
</dbReference>
<dbReference type="PANTHER" id="PTHR43875:SF1">
    <property type="entry name" value="OSMOPROTECTIVE COMPOUNDS UPTAKE ATP-BINDING PROTEIN GGTA"/>
    <property type="match status" value="1"/>
</dbReference>
<dbReference type="SUPFAM" id="SSF50331">
    <property type="entry name" value="MOP-like"/>
    <property type="match status" value="1"/>
</dbReference>
<name>A0A0U0TBB6_MYCTX</name>
<protein>
    <submittedName>
        <fullName evidence="2">Sn-glycerol-3-phosphate transport ATP-binding protein ABC transporter UGPC</fullName>
        <ecNumber evidence="2">3.6.3.20</ecNumber>
    </submittedName>
</protein>
<dbReference type="InterPro" id="IPR040582">
    <property type="entry name" value="OB_MalK-like"/>
</dbReference>
<keyword evidence="2" id="KW-0547">Nucleotide-binding</keyword>
<reference evidence="3" key="1">
    <citation type="submission" date="2015-03" db="EMBL/GenBank/DDBJ databases">
        <authorList>
            <consortium name="Pathogen Informatics"/>
        </authorList>
    </citation>
    <scope>NUCLEOTIDE SEQUENCE [LARGE SCALE GENOMIC DNA]</scope>
    <source>
        <strain evidence="3">K00500041</strain>
    </source>
</reference>
<accession>A0A0U0TBB6</accession>
<dbReference type="PANTHER" id="PTHR43875">
    <property type="entry name" value="MALTODEXTRIN IMPORT ATP-BINDING PROTEIN MSMX"/>
    <property type="match status" value="1"/>
</dbReference>
<dbReference type="EC" id="3.6.3.20" evidence="2"/>
<dbReference type="Gene3D" id="2.40.50.100">
    <property type="match status" value="1"/>
</dbReference>
<dbReference type="Gene3D" id="3.40.50.300">
    <property type="entry name" value="P-loop containing nucleotide triphosphate hydrolases"/>
    <property type="match status" value="1"/>
</dbReference>
<evidence type="ECO:0000259" key="1">
    <source>
        <dbReference type="Pfam" id="PF17912"/>
    </source>
</evidence>